<feature type="transmembrane region" description="Helical" evidence="1">
    <location>
        <begin position="75"/>
        <end position="94"/>
    </location>
</feature>
<feature type="transmembrane region" description="Helical" evidence="1">
    <location>
        <begin position="121"/>
        <end position="141"/>
    </location>
</feature>
<dbReference type="Gene3D" id="1.20.144.10">
    <property type="entry name" value="Phosphatidic acid phosphatase type 2/haloperoxidase"/>
    <property type="match status" value="1"/>
</dbReference>
<dbReference type="Pfam" id="PF14378">
    <property type="entry name" value="PAP2_3"/>
    <property type="match status" value="1"/>
</dbReference>
<keyword evidence="1" id="KW-0472">Membrane</keyword>
<accession>A0ABX8K3F2</accession>
<dbReference type="InterPro" id="IPR036938">
    <property type="entry name" value="PAP2/HPO_sf"/>
</dbReference>
<protein>
    <submittedName>
        <fullName evidence="3">Phosphatase PAP2 family protein</fullName>
    </submittedName>
</protein>
<feature type="transmembrane region" description="Helical" evidence="1">
    <location>
        <begin position="148"/>
        <end position="165"/>
    </location>
</feature>
<name>A0ABX8K3F2_9ENTR</name>
<keyword evidence="1" id="KW-0812">Transmembrane</keyword>
<reference evidence="3 4" key="1">
    <citation type="submission" date="2021-06" db="EMBL/GenBank/DDBJ databases">
        <title>Leclercia pneumoniae sp. nov.</title>
        <authorList>
            <person name="Hoenemann M."/>
            <person name="Viehweger A."/>
            <person name="Dietze N."/>
        </authorList>
    </citation>
    <scope>NUCLEOTIDE SEQUENCE [LARGE SCALE GENOMIC DNA]</scope>
    <source>
        <strain evidence="4">49125</strain>
    </source>
</reference>
<evidence type="ECO:0000313" key="4">
    <source>
        <dbReference type="Proteomes" id="UP000683497"/>
    </source>
</evidence>
<dbReference type="CDD" id="cd03386">
    <property type="entry name" value="PAP2_Aur1_like"/>
    <property type="match status" value="1"/>
</dbReference>
<keyword evidence="1" id="KW-1133">Transmembrane helix</keyword>
<dbReference type="Proteomes" id="UP000683497">
    <property type="component" value="Chromosome"/>
</dbReference>
<feature type="transmembrane region" description="Helical" evidence="1">
    <location>
        <begin position="171"/>
        <end position="190"/>
    </location>
</feature>
<gene>
    <name evidence="3" type="ORF">KQ929_10755</name>
</gene>
<evidence type="ECO:0000256" key="1">
    <source>
        <dbReference type="SAM" id="Phobius"/>
    </source>
</evidence>
<feature type="transmembrane region" description="Helical" evidence="1">
    <location>
        <begin position="49"/>
        <end position="68"/>
    </location>
</feature>
<dbReference type="EMBL" id="CP076838">
    <property type="protein sequence ID" value="QWW81634.1"/>
    <property type="molecule type" value="Genomic_DNA"/>
</dbReference>
<dbReference type="RefSeq" id="WP_207293684.1">
    <property type="nucleotide sequence ID" value="NZ_CP071383.1"/>
</dbReference>
<evidence type="ECO:0000313" key="3">
    <source>
        <dbReference type="EMBL" id="QWW81634.1"/>
    </source>
</evidence>
<dbReference type="InterPro" id="IPR026841">
    <property type="entry name" value="Aur1/Ipt1"/>
</dbReference>
<proteinExistence type="predicted"/>
<keyword evidence="4" id="KW-1185">Reference proteome</keyword>
<dbReference type="SUPFAM" id="SSF48317">
    <property type="entry name" value="Acid phosphatase/Vanadium-dependent haloperoxidase"/>
    <property type="match status" value="1"/>
</dbReference>
<evidence type="ECO:0000259" key="2">
    <source>
        <dbReference type="Pfam" id="PF14378"/>
    </source>
</evidence>
<sequence length="205" mass="22950">MNAIKPRLWHMLLGWGAVGVAYALSDRLQGKGYHLTPMAIDSSIPFSPSAIWLYLSFFLLVPLGYLLVPRDRLRWLTCAMQLSALGAGVIYLLWPTTLHYPTYSPDGSASQLLTWLISVDSPQNCFPSLHAALTLLSVWAIAARRQGVLTVASLVWALAIGFSILQLRRHLFIDLLGGGMLAWGCGWLALRLERRRTLHRERINE</sequence>
<feature type="domain" description="Inositolphosphotransferase Aur1/Ipt1" evidence="2">
    <location>
        <begin position="52"/>
        <end position="185"/>
    </location>
</feature>
<organism evidence="3 4">
    <name type="scientific">Leclercia pneumoniae</name>
    <dbReference type="NCBI Taxonomy" id="2815358"/>
    <lineage>
        <taxon>Bacteria</taxon>
        <taxon>Pseudomonadati</taxon>
        <taxon>Pseudomonadota</taxon>
        <taxon>Gammaproteobacteria</taxon>
        <taxon>Enterobacterales</taxon>
        <taxon>Enterobacteriaceae</taxon>
        <taxon>Leclercia</taxon>
    </lineage>
</organism>